<reference evidence="2 3" key="1">
    <citation type="submission" date="2024-01" db="EMBL/GenBank/DDBJ databases">
        <title>Genome assemblies of Stephania.</title>
        <authorList>
            <person name="Yang L."/>
        </authorList>
    </citation>
    <scope>NUCLEOTIDE SEQUENCE [LARGE SCALE GENOMIC DNA]</scope>
    <source>
        <strain evidence="2">QJT</strain>
        <tissue evidence="2">Leaf</tissue>
    </source>
</reference>
<feature type="region of interest" description="Disordered" evidence="1">
    <location>
        <begin position="147"/>
        <end position="170"/>
    </location>
</feature>
<gene>
    <name evidence="2" type="ORF">Sjap_013491</name>
</gene>
<feature type="compositionally biased region" description="Acidic residues" evidence="1">
    <location>
        <begin position="237"/>
        <end position="261"/>
    </location>
</feature>
<proteinExistence type="predicted"/>
<evidence type="ECO:0000313" key="2">
    <source>
        <dbReference type="EMBL" id="KAK9123889.1"/>
    </source>
</evidence>
<keyword evidence="3" id="KW-1185">Reference proteome</keyword>
<organism evidence="2 3">
    <name type="scientific">Stephania japonica</name>
    <dbReference type="NCBI Taxonomy" id="461633"/>
    <lineage>
        <taxon>Eukaryota</taxon>
        <taxon>Viridiplantae</taxon>
        <taxon>Streptophyta</taxon>
        <taxon>Embryophyta</taxon>
        <taxon>Tracheophyta</taxon>
        <taxon>Spermatophyta</taxon>
        <taxon>Magnoliopsida</taxon>
        <taxon>Ranunculales</taxon>
        <taxon>Menispermaceae</taxon>
        <taxon>Menispermoideae</taxon>
        <taxon>Cissampelideae</taxon>
        <taxon>Stephania</taxon>
    </lineage>
</organism>
<sequence length="261" mass="29208">MGSQGTNTVVVGVKVGTHRHGGGWGGRWEERRWCIQGRSLHQTKQKNEKRRERKWGDLRLSGLTEHAKGRQSPNLISLVTPLLGFSGRELDQLMVLSCSESFHEKSSSCLLWWLLVRASKGKGVVAVRALVGKGAVVHVLEEDPDQLQGSTTRWHGGRHGRRPQTTSYRKSKELTRVIDASDVDEVQDETSAVNASATVGREIKLHKSQVTTFETSSSDSIEEDQDESQEQKADREYEGDEGENEDQEEVDEEGEEEGEEE</sequence>
<dbReference type="AlphaFoldDB" id="A0AAP0IXZ9"/>
<name>A0AAP0IXZ9_9MAGN</name>
<evidence type="ECO:0000313" key="3">
    <source>
        <dbReference type="Proteomes" id="UP001417504"/>
    </source>
</evidence>
<evidence type="ECO:0000256" key="1">
    <source>
        <dbReference type="SAM" id="MobiDB-lite"/>
    </source>
</evidence>
<comment type="caution">
    <text evidence="2">The sequence shown here is derived from an EMBL/GenBank/DDBJ whole genome shotgun (WGS) entry which is preliminary data.</text>
</comment>
<protein>
    <submittedName>
        <fullName evidence="2">Uncharacterized protein</fullName>
    </submittedName>
</protein>
<dbReference type="Proteomes" id="UP001417504">
    <property type="component" value="Unassembled WGS sequence"/>
</dbReference>
<accession>A0AAP0IXZ9</accession>
<feature type="region of interest" description="Disordered" evidence="1">
    <location>
        <begin position="209"/>
        <end position="261"/>
    </location>
</feature>
<dbReference type="EMBL" id="JBBNAE010000005">
    <property type="protein sequence ID" value="KAK9123889.1"/>
    <property type="molecule type" value="Genomic_DNA"/>
</dbReference>